<proteinExistence type="predicted"/>
<name>A0ABD1Z2F6_9MARC</name>
<sequence>MVWRPKMNTLTTGKGGSTHCRPRLKEHRSGGRIGAEEKSIYSNSRGARFVAIRGPRLPAEKSLAGKRDAIGTHVATRRWNSPNAMSNLGKIESPSTAISGPQDLGREGQIGHPTLRLIC</sequence>
<accession>A0ABD1Z2F6</accession>
<comment type="caution">
    <text evidence="2">The sequence shown here is derived from an EMBL/GenBank/DDBJ whole genome shotgun (WGS) entry which is preliminary data.</text>
</comment>
<feature type="region of interest" description="Disordered" evidence="1">
    <location>
        <begin position="80"/>
        <end position="109"/>
    </location>
</feature>
<protein>
    <submittedName>
        <fullName evidence="2">Uncharacterized protein</fullName>
    </submittedName>
</protein>
<evidence type="ECO:0000313" key="3">
    <source>
        <dbReference type="Proteomes" id="UP001605036"/>
    </source>
</evidence>
<evidence type="ECO:0000256" key="1">
    <source>
        <dbReference type="SAM" id="MobiDB-lite"/>
    </source>
</evidence>
<keyword evidence="3" id="KW-1185">Reference proteome</keyword>
<feature type="region of interest" description="Disordered" evidence="1">
    <location>
        <begin position="1"/>
        <end position="35"/>
    </location>
</feature>
<dbReference type="Proteomes" id="UP001605036">
    <property type="component" value="Unassembled WGS sequence"/>
</dbReference>
<dbReference type="EMBL" id="JBHFFA010000002">
    <property type="protein sequence ID" value="KAL2641970.1"/>
    <property type="molecule type" value="Genomic_DNA"/>
</dbReference>
<gene>
    <name evidence="2" type="ORF">R1flu_009557</name>
</gene>
<dbReference type="AlphaFoldDB" id="A0ABD1Z2F6"/>
<organism evidence="2 3">
    <name type="scientific">Riccia fluitans</name>
    <dbReference type="NCBI Taxonomy" id="41844"/>
    <lineage>
        <taxon>Eukaryota</taxon>
        <taxon>Viridiplantae</taxon>
        <taxon>Streptophyta</taxon>
        <taxon>Embryophyta</taxon>
        <taxon>Marchantiophyta</taxon>
        <taxon>Marchantiopsida</taxon>
        <taxon>Marchantiidae</taxon>
        <taxon>Marchantiales</taxon>
        <taxon>Ricciaceae</taxon>
        <taxon>Riccia</taxon>
    </lineage>
</organism>
<reference evidence="2 3" key="1">
    <citation type="submission" date="2024-09" db="EMBL/GenBank/DDBJ databases">
        <title>Chromosome-scale assembly of Riccia fluitans.</title>
        <authorList>
            <person name="Paukszto L."/>
            <person name="Sawicki J."/>
            <person name="Karawczyk K."/>
            <person name="Piernik-Szablinska J."/>
            <person name="Szczecinska M."/>
            <person name="Mazdziarz M."/>
        </authorList>
    </citation>
    <scope>NUCLEOTIDE SEQUENCE [LARGE SCALE GENOMIC DNA]</scope>
    <source>
        <strain evidence="2">Rf_01</strain>
        <tissue evidence="2">Aerial parts of the thallus</tissue>
    </source>
</reference>
<evidence type="ECO:0000313" key="2">
    <source>
        <dbReference type="EMBL" id="KAL2641970.1"/>
    </source>
</evidence>